<organism evidence="7 8">
    <name type="scientific">Evansella tamaricis</name>
    <dbReference type="NCBI Taxonomy" id="2069301"/>
    <lineage>
        <taxon>Bacteria</taxon>
        <taxon>Bacillati</taxon>
        <taxon>Bacillota</taxon>
        <taxon>Bacilli</taxon>
        <taxon>Bacillales</taxon>
        <taxon>Bacillaceae</taxon>
        <taxon>Evansella</taxon>
    </lineage>
</organism>
<proteinExistence type="predicted"/>
<dbReference type="InterPro" id="IPR014284">
    <property type="entry name" value="RNA_pol_sigma-70_dom"/>
</dbReference>
<accession>A0ABS6JIJ0</accession>
<dbReference type="Pfam" id="PF08281">
    <property type="entry name" value="Sigma70_r4_2"/>
    <property type="match status" value="1"/>
</dbReference>
<dbReference type="Proteomes" id="UP000784880">
    <property type="component" value="Unassembled WGS sequence"/>
</dbReference>
<dbReference type="PANTHER" id="PTHR43133">
    <property type="entry name" value="RNA POLYMERASE ECF-TYPE SIGMA FACTO"/>
    <property type="match status" value="1"/>
</dbReference>
<dbReference type="InterPro" id="IPR007627">
    <property type="entry name" value="RNA_pol_sigma70_r2"/>
</dbReference>
<feature type="domain" description="RNA polymerase sigma-70 region 2" evidence="5">
    <location>
        <begin position="6"/>
        <end position="73"/>
    </location>
</feature>
<keyword evidence="4" id="KW-0804">Transcription</keyword>
<evidence type="ECO:0000259" key="5">
    <source>
        <dbReference type="Pfam" id="PF04542"/>
    </source>
</evidence>
<name>A0ABS6JIJ0_9BACI</name>
<comment type="caution">
    <text evidence="7">The sequence shown here is derived from an EMBL/GenBank/DDBJ whole genome shotgun (WGS) entry which is preliminary data.</text>
</comment>
<gene>
    <name evidence="7" type="ORF">KS419_17220</name>
</gene>
<evidence type="ECO:0000256" key="4">
    <source>
        <dbReference type="ARBA" id="ARBA00023163"/>
    </source>
</evidence>
<dbReference type="InterPro" id="IPR013249">
    <property type="entry name" value="RNA_pol_sigma70_r4_t2"/>
</dbReference>
<reference evidence="7 8" key="1">
    <citation type="submission" date="2021-06" db="EMBL/GenBank/DDBJ databases">
        <title>Bacillus sp. RD4P76, an endophyte from a halophyte.</title>
        <authorList>
            <person name="Sun J.-Q."/>
        </authorList>
    </citation>
    <scope>NUCLEOTIDE SEQUENCE [LARGE SCALE GENOMIC DNA]</scope>
    <source>
        <strain evidence="7 8">CGMCC 1.15917</strain>
    </source>
</reference>
<sequence>MTWEQLYMDYSDQVHHYFLLMVGNVELAEDLTHDTFIRVKKAMESYRGESSYYTWIIAIGRNVLYDHWRRKRKIKFFPLKDSPQLMEQETPEEIYQRGEKVQELYDCLKKMKVSYQEVIVLRKIQELSVEETAEILNWSESKVKSTTFRAMKAIKEVLESERGKNNEKKFSI</sequence>
<keyword evidence="2" id="KW-0731">Sigma factor</keyword>
<evidence type="ECO:0000256" key="3">
    <source>
        <dbReference type="ARBA" id="ARBA00023125"/>
    </source>
</evidence>
<protein>
    <submittedName>
        <fullName evidence="7">RNA polymerase sigma factor</fullName>
    </submittedName>
</protein>
<keyword evidence="1" id="KW-0805">Transcription regulation</keyword>
<feature type="domain" description="RNA polymerase sigma factor 70 region 4 type 2" evidence="6">
    <location>
        <begin position="102"/>
        <end position="154"/>
    </location>
</feature>
<dbReference type="NCBIfam" id="TIGR02937">
    <property type="entry name" value="sigma70-ECF"/>
    <property type="match status" value="1"/>
</dbReference>
<evidence type="ECO:0000256" key="1">
    <source>
        <dbReference type="ARBA" id="ARBA00023015"/>
    </source>
</evidence>
<keyword evidence="8" id="KW-1185">Reference proteome</keyword>
<dbReference type="RefSeq" id="WP_217067630.1">
    <property type="nucleotide sequence ID" value="NZ_JAHQCS010000140.1"/>
</dbReference>
<evidence type="ECO:0000256" key="2">
    <source>
        <dbReference type="ARBA" id="ARBA00023082"/>
    </source>
</evidence>
<dbReference type="EMBL" id="JAHQCS010000140">
    <property type="protein sequence ID" value="MBU9713472.1"/>
    <property type="molecule type" value="Genomic_DNA"/>
</dbReference>
<dbReference type="InterPro" id="IPR039425">
    <property type="entry name" value="RNA_pol_sigma-70-like"/>
</dbReference>
<evidence type="ECO:0000313" key="8">
    <source>
        <dbReference type="Proteomes" id="UP000784880"/>
    </source>
</evidence>
<keyword evidence="3" id="KW-0238">DNA-binding</keyword>
<evidence type="ECO:0000259" key="6">
    <source>
        <dbReference type="Pfam" id="PF08281"/>
    </source>
</evidence>
<dbReference type="PANTHER" id="PTHR43133:SF8">
    <property type="entry name" value="RNA POLYMERASE SIGMA FACTOR HI_1459-RELATED"/>
    <property type="match status" value="1"/>
</dbReference>
<evidence type="ECO:0000313" key="7">
    <source>
        <dbReference type="EMBL" id="MBU9713472.1"/>
    </source>
</evidence>
<dbReference type="Pfam" id="PF04542">
    <property type="entry name" value="Sigma70_r2"/>
    <property type="match status" value="1"/>
</dbReference>
<dbReference type="CDD" id="cd06171">
    <property type="entry name" value="Sigma70_r4"/>
    <property type="match status" value="1"/>
</dbReference>